<proteinExistence type="predicted"/>
<dbReference type="SUPFAM" id="SSF55729">
    <property type="entry name" value="Acyl-CoA N-acyltransferases (Nat)"/>
    <property type="match status" value="1"/>
</dbReference>
<evidence type="ECO:0000313" key="2">
    <source>
        <dbReference type="EMBL" id="PMD72224.1"/>
    </source>
</evidence>
<dbReference type="Gene3D" id="3.40.630.30">
    <property type="match status" value="1"/>
</dbReference>
<dbReference type="GO" id="GO:0016747">
    <property type="term" value="F:acyltransferase activity, transferring groups other than amino-acyl groups"/>
    <property type="evidence" value="ECO:0007669"/>
    <property type="project" value="InterPro"/>
</dbReference>
<dbReference type="PROSITE" id="PS51186">
    <property type="entry name" value="GNAT"/>
    <property type="match status" value="1"/>
</dbReference>
<name>A0A2N7AVM9_9LACO</name>
<accession>A0A2N7AVM9</accession>
<dbReference type="Pfam" id="PF00583">
    <property type="entry name" value="Acetyltransf_1"/>
    <property type="match status" value="1"/>
</dbReference>
<comment type="caution">
    <text evidence="2">The sequence shown here is derived from an EMBL/GenBank/DDBJ whole genome shotgun (WGS) entry which is preliminary data.</text>
</comment>
<evidence type="ECO:0000313" key="3">
    <source>
        <dbReference type="Proteomes" id="UP000235649"/>
    </source>
</evidence>
<dbReference type="OrthoDB" id="5292888at2"/>
<dbReference type="EMBL" id="NIPR01000008">
    <property type="protein sequence ID" value="PMD72224.1"/>
    <property type="molecule type" value="Genomic_DNA"/>
</dbReference>
<gene>
    <name evidence="2" type="ORF">CBP76_04440</name>
</gene>
<dbReference type="InterPro" id="IPR000182">
    <property type="entry name" value="GNAT_dom"/>
</dbReference>
<dbReference type="CDD" id="cd04301">
    <property type="entry name" value="NAT_SF"/>
    <property type="match status" value="1"/>
</dbReference>
<dbReference type="RefSeq" id="WP_102195752.1">
    <property type="nucleotide sequence ID" value="NZ_NIPR01000008.1"/>
</dbReference>
<reference evidence="2 3" key="1">
    <citation type="submission" date="2017-05" db="EMBL/GenBank/DDBJ databases">
        <title>Lactobacillus nurukis nov., sp. nov., isolated from nuruk.</title>
        <authorList>
            <person name="Kim S.-J."/>
        </authorList>
    </citation>
    <scope>NUCLEOTIDE SEQUENCE [LARGE SCALE GENOMIC DNA]</scope>
    <source>
        <strain evidence="2 3">SYF10-1a</strain>
    </source>
</reference>
<dbReference type="Proteomes" id="UP000235649">
    <property type="component" value="Unassembled WGS sequence"/>
</dbReference>
<organism evidence="2 3">
    <name type="scientific">Companilactobacillus nuruki</name>
    <dbReference type="NCBI Taxonomy" id="1993540"/>
    <lineage>
        <taxon>Bacteria</taxon>
        <taxon>Bacillati</taxon>
        <taxon>Bacillota</taxon>
        <taxon>Bacilli</taxon>
        <taxon>Lactobacillales</taxon>
        <taxon>Lactobacillaceae</taxon>
        <taxon>Companilactobacillus</taxon>
    </lineage>
</organism>
<keyword evidence="3" id="KW-1185">Reference proteome</keyword>
<sequence>MREIYSLYVLPEFQHQKIGQKLFQTSLNILGEEYSNIYLIVLKNNLAARAFYELFNFNETDDLIADQTKYGILDEIIYVK</sequence>
<evidence type="ECO:0000259" key="1">
    <source>
        <dbReference type="PROSITE" id="PS51186"/>
    </source>
</evidence>
<feature type="domain" description="N-acetyltransferase" evidence="1">
    <location>
        <begin position="1"/>
        <end position="80"/>
    </location>
</feature>
<dbReference type="InterPro" id="IPR016181">
    <property type="entry name" value="Acyl_CoA_acyltransferase"/>
</dbReference>
<protein>
    <recommendedName>
        <fullName evidence="1">N-acetyltransferase domain-containing protein</fullName>
    </recommendedName>
</protein>
<dbReference type="AlphaFoldDB" id="A0A2N7AVM9"/>